<evidence type="ECO:0000313" key="1">
    <source>
        <dbReference type="EMBL" id="CAF0875456.1"/>
    </source>
</evidence>
<sequence>MNSVIKLYSPFSELSEISDEVIDLRDNVRYFTIEIRDNVLLENGQQYSLRIHRADLLRFESFFVYNNSNLIRITIDQVEEHRINTLTSKKPFKIKINDQNNNCLAQGIFYRYKSLHRATHPSEWDNNYCPNDHRDYLIKTGSLAMFKSENKNNIKNLFQMKKSLIKNSQETEKSLDNDPDIRVLAETRERAFTKVVKPQQERKQDTYRESLCDISDNLAFFTRFLVLYIMFDLIKLAFKFCASSL</sequence>
<keyword evidence="2" id="KW-1185">Reference proteome</keyword>
<dbReference type="EMBL" id="CAJNOC010001571">
    <property type="protein sequence ID" value="CAF0875456.1"/>
    <property type="molecule type" value="Genomic_DNA"/>
</dbReference>
<dbReference type="OrthoDB" id="10490176at2759"/>
<dbReference type="Proteomes" id="UP000663879">
    <property type="component" value="Unassembled WGS sequence"/>
</dbReference>
<name>A0A813Y1J7_9BILA</name>
<evidence type="ECO:0000313" key="2">
    <source>
        <dbReference type="Proteomes" id="UP000663879"/>
    </source>
</evidence>
<accession>A0A813Y1J7</accession>
<reference evidence="1" key="1">
    <citation type="submission" date="2021-02" db="EMBL/GenBank/DDBJ databases">
        <authorList>
            <person name="Nowell W R."/>
        </authorList>
    </citation>
    <scope>NUCLEOTIDE SEQUENCE</scope>
    <source>
        <strain evidence="1">Ploen Becks lab</strain>
    </source>
</reference>
<gene>
    <name evidence="1" type="ORF">OXX778_LOCUS10148</name>
</gene>
<proteinExistence type="predicted"/>
<protein>
    <submittedName>
        <fullName evidence="1">Uncharacterized protein</fullName>
    </submittedName>
</protein>
<organism evidence="1 2">
    <name type="scientific">Brachionus calyciflorus</name>
    <dbReference type="NCBI Taxonomy" id="104777"/>
    <lineage>
        <taxon>Eukaryota</taxon>
        <taxon>Metazoa</taxon>
        <taxon>Spiralia</taxon>
        <taxon>Gnathifera</taxon>
        <taxon>Rotifera</taxon>
        <taxon>Eurotatoria</taxon>
        <taxon>Monogononta</taxon>
        <taxon>Pseudotrocha</taxon>
        <taxon>Ploima</taxon>
        <taxon>Brachionidae</taxon>
        <taxon>Brachionus</taxon>
    </lineage>
</organism>
<dbReference type="AlphaFoldDB" id="A0A813Y1J7"/>
<comment type="caution">
    <text evidence="1">The sequence shown here is derived from an EMBL/GenBank/DDBJ whole genome shotgun (WGS) entry which is preliminary data.</text>
</comment>